<gene>
    <name evidence="2" type="ORF">VP01_3405g2</name>
</gene>
<comment type="caution">
    <text evidence="2">The sequence shown here is derived from an EMBL/GenBank/DDBJ whole genome shotgun (WGS) entry which is preliminary data.</text>
</comment>
<dbReference type="EMBL" id="LAVV01008397">
    <property type="protein sequence ID" value="KNZ52896.1"/>
    <property type="molecule type" value="Genomic_DNA"/>
</dbReference>
<keyword evidence="3" id="KW-1185">Reference proteome</keyword>
<evidence type="ECO:0000313" key="2">
    <source>
        <dbReference type="EMBL" id="KNZ52896.1"/>
    </source>
</evidence>
<organism evidence="2 3">
    <name type="scientific">Puccinia sorghi</name>
    <dbReference type="NCBI Taxonomy" id="27349"/>
    <lineage>
        <taxon>Eukaryota</taxon>
        <taxon>Fungi</taxon>
        <taxon>Dikarya</taxon>
        <taxon>Basidiomycota</taxon>
        <taxon>Pucciniomycotina</taxon>
        <taxon>Pucciniomycetes</taxon>
        <taxon>Pucciniales</taxon>
        <taxon>Pucciniaceae</taxon>
        <taxon>Puccinia</taxon>
    </lineage>
</organism>
<protein>
    <recommendedName>
        <fullName evidence="1">Retrovirus-related Pol polyprotein from transposon TNT 1-94-like beta-barrel domain-containing protein</fullName>
    </recommendedName>
</protein>
<name>A0A0L6UWI4_9BASI</name>
<dbReference type="InterPro" id="IPR054722">
    <property type="entry name" value="PolX-like_BBD"/>
</dbReference>
<reference evidence="2 3" key="1">
    <citation type="submission" date="2015-08" db="EMBL/GenBank/DDBJ databases">
        <title>Next Generation Sequencing and Analysis of the Genome of Puccinia sorghi L Schw, the Causal Agent of Maize Common Rust.</title>
        <authorList>
            <person name="Rochi L."/>
            <person name="Burguener G."/>
            <person name="Darino M."/>
            <person name="Turjanski A."/>
            <person name="Kreff E."/>
            <person name="Dieguez M.J."/>
            <person name="Sacco F."/>
        </authorList>
    </citation>
    <scope>NUCLEOTIDE SEQUENCE [LARGE SCALE GENOMIC DNA]</scope>
    <source>
        <strain evidence="2 3">RO10H11247</strain>
    </source>
</reference>
<dbReference type="Pfam" id="PF22936">
    <property type="entry name" value="Pol_BBD"/>
    <property type="match status" value="1"/>
</dbReference>
<evidence type="ECO:0000313" key="3">
    <source>
        <dbReference type="Proteomes" id="UP000037035"/>
    </source>
</evidence>
<dbReference type="VEuPathDB" id="FungiDB:VP01_3405g2"/>
<dbReference type="AlphaFoldDB" id="A0A0L6UWI4"/>
<dbReference type="Proteomes" id="UP000037035">
    <property type="component" value="Unassembled WGS sequence"/>
</dbReference>
<feature type="domain" description="Retrovirus-related Pol polyprotein from transposon TNT 1-94-like beta-barrel" evidence="1">
    <location>
        <begin position="20"/>
        <end position="63"/>
    </location>
</feature>
<accession>A0A0L6UWI4</accession>
<sequence>MFILDSGSSSHMVSDRYLCGKGTLKIEGKGTIKLRFQDRVINFHNVLLVPKITVNILSLRHLLLEQCKIKFSVNHFTILKDNEPFLDGHYQNNLPKS</sequence>
<dbReference type="OrthoDB" id="1645289at2759"/>
<proteinExistence type="predicted"/>
<evidence type="ECO:0000259" key="1">
    <source>
        <dbReference type="Pfam" id="PF22936"/>
    </source>
</evidence>